<evidence type="ECO:0000313" key="2">
    <source>
        <dbReference type="Proteomes" id="UP000470404"/>
    </source>
</evidence>
<accession>A0ABX0BN65</accession>
<reference evidence="1 2" key="1">
    <citation type="submission" date="2020-01" db="EMBL/GenBank/DDBJ databases">
        <title>Insect and environment-associated Actinomycetes.</title>
        <authorList>
            <person name="Currrie C."/>
            <person name="Chevrette M."/>
            <person name="Carlson C."/>
            <person name="Stubbendieck R."/>
            <person name="Wendt-Pienkowski E."/>
        </authorList>
    </citation>
    <scope>NUCLEOTIDE SEQUENCE [LARGE SCALE GENOMIC DNA]</scope>
    <source>
        <strain evidence="1 2">SID8386</strain>
    </source>
</reference>
<dbReference type="Pfam" id="PF14430">
    <property type="entry name" value="Imm1"/>
    <property type="match status" value="1"/>
</dbReference>
<keyword evidence="2" id="KW-1185">Reference proteome</keyword>
<proteinExistence type="predicted"/>
<evidence type="ECO:0000313" key="1">
    <source>
        <dbReference type="EMBL" id="NEC54993.1"/>
    </source>
</evidence>
<dbReference type="InterPro" id="IPR025680">
    <property type="entry name" value="DddI"/>
</dbReference>
<sequence>MNEQRKSAERTGASRHFMILTALLTTGTVQVVDGYDRSVRLIDDILGIEHVDWESTLNVGEEPYYQSKEFGPFPDHQFRISARASLGVAACNYTDNNDPVMGNAISWNPRPAGDAMLIFNGATGSVFPASASIPISLARESLLEWLNTRKRPTCIEWRPYDKF</sequence>
<dbReference type="RefSeq" id="WP_095213174.1">
    <property type="nucleotide sequence ID" value="NZ_JAAGNC010000035.1"/>
</dbReference>
<dbReference type="EMBL" id="JAAGNC010000035">
    <property type="protein sequence ID" value="NEC54993.1"/>
    <property type="molecule type" value="Genomic_DNA"/>
</dbReference>
<evidence type="ECO:0008006" key="3">
    <source>
        <dbReference type="Google" id="ProtNLM"/>
    </source>
</evidence>
<comment type="caution">
    <text evidence="1">The sequence shown here is derived from an EMBL/GenBank/DDBJ whole genome shotgun (WGS) entry which is preliminary data.</text>
</comment>
<dbReference type="Proteomes" id="UP000470404">
    <property type="component" value="Unassembled WGS sequence"/>
</dbReference>
<protein>
    <recommendedName>
        <fullName evidence="3">Immunity protein Imm1</fullName>
    </recommendedName>
</protein>
<name>A0ABX0BN65_9PSEU</name>
<organism evidence="1 2">
    <name type="scientific">Amycolatopsis rubida</name>
    <dbReference type="NCBI Taxonomy" id="112413"/>
    <lineage>
        <taxon>Bacteria</taxon>
        <taxon>Bacillati</taxon>
        <taxon>Actinomycetota</taxon>
        <taxon>Actinomycetes</taxon>
        <taxon>Pseudonocardiales</taxon>
        <taxon>Pseudonocardiaceae</taxon>
        <taxon>Amycolatopsis</taxon>
    </lineage>
</organism>
<gene>
    <name evidence="1" type="ORF">G3I59_05130</name>
</gene>